<evidence type="ECO:0000313" key="3">
    <source>
        <dbReference type="WBParaSite" id="Minc3s00569g14426"/>
    </source>
</evidence>
<evidence type="ECO:0000313" key="2">
    <source>
        <dbReference type="Proteomes" id="UP000887563"/>
    </source>
</evidence>
<sequence>MAPPKTTNIVEYNEFSPDFDVITMKCPSVENDEVPISGENSRFRDSSQFRMRDSGNELDSRRMQNSSFHSGHSRKRAGCKAD</sequence>
<dbReference type="AlphaFoldDB" id="A0A914LK38"/>
<organism evidence="2 3">
    <name type="scientific">Meloidogyne incognita</name>
    <name type="common">Southern root-knot nematode worm</name>
    <name type="synonym">Oxyuris incognita</name>
    <dbReference type="NCBI Taxonomy" id="6306"/>
    <lineage>
        <taxon>Eukaryota</taxon>
        <taxon>Metazoa</taxon>
        <taxon>Ecdysozoa</taxon>
        <taxon>Nematoda</taxon>
        <taxon>Chromadorea</taxon>
        <taxon>Rhabditida</taxon>
        <taxon>Tylenchina</taxon>
        <taxon>Tylenchomorpha</taxon>
        <taxon>Tylenchoidea</taxon>
        <taxon>Meloidogynidae</taxon>
        <taxon>Meloidogyninae</taxon>
        <taxon>Meloidogyne</taxon>
        <taxon>Meloidogyne incognita group</taxon>
    </lineage>
</organism>
<name>A0A914LK38_MELIC</name>
<feature type="region of interest" description="Disordered" evidence="1">
    <location>
        <begin position="32"/>
        <end position="82"/>
    </location>
</feature>
<feature type="compositionally biased region" description="Basic and acidic residues" evidence="1">
    <location>
        <begin position="41"/>
        <end position="62"/>
    </location>
</feature>
<dbReference type="Proteomes" id="UP000887563">
    <property type="component" value="Unplaced"/>
</dbReference>
<feature type="compositionally biased region" description="Basic residues" evidence="1">
    <location>
        <begin position="71"/>
        <end position="82"/>
    </location>
</feature>
<keyword evidence="2" id="KW-1185">Reference proteome</keyword>
<protein>
    <submittedName>
        <fullName evidence="3">Candidate secreted effector</fullName>
    </submittedName>
</protein>
<dbReference type="WBParaSite" id="Minc3s00569g14426">
    <property type="protein sequence ID" value="Minc3s00569g14426"/>
    <property type="gene ID" value="Minc3s00569g14426"/>
</dbReference>
<accession>A0A914LK38</accession>
<evidence type="ECO:0000256" key="1">
    <source>
        <dbReference type="SAM" id="MobiDB-lite"/>
    </source>
</evidence>
<proteinExistence type="predicted"/>
<reference evidence="3" key="1">
    <citation type="submission" date="2022-11" db="UniProtKB">
        <authorList>
            <consortium name="WormBaseParasite"/>
        </authorList>
    </citation>
    <scope>IDENTIFICATION</scope>
</reference>